<keyword evidence="3 4" id="KW-0408">Iron</keyword>
<comment type="similarity">
    <text evidence="1">Belongs to the cytochrome P450 family.</text>
</comment>
<evidence type="ECO:0000256" key="6">
    <source>
        <dbReference type="SAM" id="Phobius"/>
    </source>
</evidence>
<keyword evidence="6" id="KW-1133">Transmembrane helix</keyword>
<dbReference type="PROSITE" id="PS00086">
    <property type="entry name" value="CYTOCHROME_P450"/>
    <property type="match status" value="1"/>
</dbReference>
<dbReference type="PRINTS" id="PR00463">
    <property type="entry name" value="EP450I"/>
</dbReference>
<protein>
    <submittedName>
        <fullName evidence="7">Cytochrome P450, family 71, subfamily A, polypeptide 20</fullName>
    </submittedName>
</protein>
<feature type="binding site" description="axial binding residue" evidence="4">
    <location>
        <position position="507"/>
    </location>
    <ligand>
        <name>heme</name>
        <dbReference type="ChEBI" id="CHEBI:30413"/>
    </ligand>
    <ligandPart>
        <name>Fe</name>
        <dbReference type="ChEBI" id="CHEBI:18248"/>
    </ligandPart>
</feature>
<name>A0A4Y1RHS5_PRUDU</name>
<dbReference type="GO" id="GO:0004497">
    <property type="term" value="F:monooxygenase activity"/>
    <property type="evidence" value="ECO:0007669"/>
    <property type="project" value="InterPro"/>
</dbReference>
<dbReference type="InterPro" id="IPR017972">
    <property type="entry name" value="Cyt_P450_CS"/>
</dbReference>
<feature type="transmembrane region" description="Helical" evidence="6">
    <location>
        <begin position="64"/>
        <end position="83"/>
    </location>
</feature>
<keyword evidence="4" id="KW-0349">Heme</keyword>
<evidence type="ECO:0000256" key="3">
    <source>
        <dbReference type="ARBA" id="ARBA00023004"/>
    </source>
</evidence>
<gene>
    <name evidence="7" type="ORF">Prudu_014708</name>
</gene>
<dbReference type="PRINTS" id="PR00385">
    <property type="entry name" value="P450"/>
</dbReference>
<dbReference type="PANTHER" id="PTHR47955:SF15">
    <property type="entry name" value="CYTOCHROME P450 71A2-LIKE"/>
    <property type="match status" value="1"/>
</dbReference>
<organism evidence="7">
    <name type="scientific">Prunus dulcis</name>
    <name type="common">Almond</name>
    <name type="synonym">Amygdalus dulcis</name>
    <dbReference type="NCBI Taxonomy" id="3755"/>
    <lineage>
        <taxon>Eukaryota</taxon>
        <taxon>Viridiplantae</taxon>
        <taxon>Streptophyta</taxon>
        <taxon>Embryophyta</taxon>
        <taxon>Tracheophyta</taxon>
        <taxon>Spermatophyta</taxon>
        <taxon>Magnoliopsida</taxon>
        <taxon>eudicotyledons</taxon>
        <taxon>Gunneridae</taxon>
        <taxon>Pentapetalae</taxon>
        <taxon>rosids</taxon>
        <taxon>fabids</taxon>
        <taxon>Rosales</taxon>
        <taxon>Rosaceae</taxon>
        <taxon>Amygdaloideae</taxon>
        <taxon>Amygdaleae</taxon>
        <taxon>Prunus</taxon>
    </lineage>
</organism>
<dbReference type="Pfam" id="PF00067">
    <property type="entry name" value="p450"/>
    <property type="match status" value="2"/>
</dbReference>
<feature type="region of interest" description="Disordered" evidence="5">
    <location>
        <begin position="1"/>
        <end position="42"/>
    </location>
</feature>
<dbReference type="Gene3D" id="1.10.630.10">
    <property type="entry name" value="Cytochrome P450"/>
    <property type="match status" value="3"/>
</dbReference>
<proteinExistence type="inferred from homology"/>
<dbReference type="InterPro" id="IPR001128">
    <property type="entry name" value="Cyt_P450"/>
</dbReference>
<dbReference type="PANTHER" id="PTHR47955">
    <property type="entry name" value="CYTOCHROME P450 FAMILY 71 PROTEIN"/>
    <property type="match status" value="1"/>
</dbReference>
<evidence type="ECO:0000256" key="2">
    <source>
        <dbReference type="ARBA" id="ARBA00022723"/>
    </source>
</evidence>
<reference evidence="7" key="1">
    <citation type="journal article" date="2019" name="Science">
        <title>Mutation of a bHLH transcription factor allowed almond domestication.</title>
        <authorList>
            <person name="Sanchez-Perez R."/>
            <person name="Pavan S."/>
            <person name="Mazzeo R."/>
            <person name="Moldovan C."/>
            <person name="Aiese Cigliano R."/>
            <person name="Del Cueto J."/>
            <person name="Ricciardi F."/>
            <person name="Lotti C."/>
            <person name="Ricciardi L."/>
            <person name="Dicenta F."/>
            <person name="Lopez-Marques R.L."/>
            <person name="Lindberg Moller B."/>
        </authorList>
    </citation>
    <scope>NUCLEOTIDE SEQUENCE</scope>
</reference>
<feature type="compositionally biased region" description="Polar residues" evidence="5">
    <location>
        <begin position="28"/>
        <end position="42"/>
    </location>
</feature>
<dbReference type="AlphaFoldDB" id="A0A4Y1RHS5"/>
<sequence>MLRRRRKNGPVMDSCARLQPGGAKHSKNVSVTQSQPEPQTGRIQGTVVSLIRIPGSHGPASPKLSNLFLLPLLVLSIFILFALTRSSSSSGKNQKLKLPPSPPRLPWIGNLHQLGSFPHRSLQALSKKYGDVMLLHLGKVPTLIVSSAEMAKDVMKTQDIVFCSRPQTTAPNILFYDGHDIAFAPYGEYWRQVRRICVLELLSLKRVHQFQYARMEEVAELVSKIRKASASANGAPINLGELLVSTSNNIICRCILGQKFEDKEDNWFGETTKELMTQVMSFSFGDFFPSLKWIDRARGYLAYLKSIWLEFDKFFDKLIDEHKAAQKEGKPRKKDIVDILLDVQKDGSLDFELTTSNVKAILQDMFVGGSDTSWTAAIWLMSELLQNPRVMKKVQEEVRRVAGRRGYVEESDIKEMKYMTCVIKENLRLHPPAPLLLPREAMSDVKLGGYDIPAKTQVFVNAYAVQRDPKVWDKPDEFMPERFEENSVGFVGQEFELIPFGAGRRVCPGLAFGVASAEYVLANILFWFDWKLPSGGSKLNETLDMSEVYEWAMTELLRHPKVMSMLQSKAVIKETLRLHPAAPLLMPRKDGQDQLQSNLFLLPLLVLSIFILFALTRSSSSSGKNQKLKLPPSPPRLPWIGNLHQLGSFPHRSLQALSKKYGDVMLLHLGKVPTLIVSSAEMAKDVMKTQDIVFCSRPQTTAPNILFYDGHDIAFAPYGEYWRQVRRICVLELLSLKRVHQFQYARMEEVAELVSKIRKASASANGAPINLGELLVSTSNNIICRCILGQKFEDKEDNWFGETTKELMTQVMSFSFGDFFPSLKWIDRARGYLAYLKSIWLEFDKFFDKLIDEHKAAQKEGKPRKKDIVDILLDVQKDGSLDFELTTSNVKAILQDMFVGGSDTSWTAAIWLMSELLQNPRVMKKVQEEVRRVAGRRGYVEESDIKEMKYMTCVIKENLRLHPPAPLLLPREAMSDVKLGGYDIPAKTQVFVNAYAVQRDPKVWDKPDEFMPERFEENSVGFVGQEFELIHLALGEGCVLDSPLGLLQLNMCLPTSCFGSTGSCLVVAISR</sequence>
<keyword evidence="2 4" id="KW-0479">Metal-binding</keyword>
<evidence type="ECO:0000256" key="4">
    <source>
        <dbReference type="PIRSR" id="PIRSR602401-1"/>
    </source>
</evidence>
<evidence type="ECO:0000256" key="1">
    <source>
        <dbReference type="ARBA" id="ARBA00010617"/>
    </source>
</evidence>
<accession>A0A4Y1RHS5</accession>
<dbReference type="GO" id="GO:0005506">
    <property type="term" value="F:iron ion binding"/>
    <property type="evidence" value="ECO:0007669"/>
    <property type="project" value="InterPro"/>
</dbReference>
<keyword evidence="6" id="KW-0472">Membrane</keyword>
<keyword evidence="6" id="KW-0812">Transmembrane</keyword>
<dbReference type="GO" id="GO:0016705">
    <property type="term" value="F:oxidoreductase activity, acting on paired donors, with incorporation or reduction of molecular oxygen"/>
    <property type="evidence" value="ECO:0007669"/>
    <property type="project" value="InterPro"/>
</dbReference>
<comment type="cofactor">
    <cofactor evidence="4">
        <name>heme</name>
        <dbReference type="ChEBI" id="CHEBI:30413"/>
    </cofactor>
</comment>
<dbReference type="InterPro" id="IPR002401">
    <property type="entry name" value="Cyt_P450_E_grp-I"/>
</dbReference>
<evidence type="ECO:0000313" key="7">
    <source>
        <dbReference type="EMBL" id="BBH03754.1"/>
    </source>
</evidence>
<dbReference type="SUPFAM" id="SSF48264">
    <property type="entry name" value="Cytochrome P450"/>
    <property type="match status" value="3"/>
</dbReference>
<dbReference type="GO" id="GO:0020037">
    <property type="term" value="F:heme binding"/>
    <property type="evidence" value="ECO:0007669"/>
    <property type="project" value="InterPro"/>
</dbReference>
<dbReference type="EMBL" id="AP019301">
    <property type="protein sequence ID" value="BBH03754.1"/>
    <property type="molecule type" value="Genomic_DNA"/>
</dbReference>
<evidence type="ECO:0000256" key="5">
    <source>
        <dbReference type="SAM" id="MobiDB-lite"/>
    </source>
</evidence>
<dbReference type="FunFam" id="1.10.630.10:FF:000011">
    <property type="entry name" value="Cytochrome P450 83B1"/>
    <property type="match status" value="2"/>
</dbReference>
<dbReference type="InterPro" id="IPR036396">
    <property type="entry name" value="Cyt_P450_sf"/>
</dbReference>
<dbReference type="CDD" id="cd11072">
    <property type="entry name" value="CYP71-like"/>
    <property type="match status" value="2"/>
</dbReference>